<gene>
    <name evidence="2" type="ORF">ElP_33640</name>
</gene>
<evidence type="ECO:0008006" key="4">
    <source>
        <dbReference type="Google" id="ProtNLM"/>
    </source>
</evidence>
<dbReference type="KEGG" id="tpla:ElP_33640"/>
<keyword evidence="1" id="KW-0472">Membrane</keyword>
<accession>A0A518H3N0</accession>
<proteinExistence type="predicted"/>
<dbReference type="OrthoDB" id="7408369at2"/>
<sequence>MKFARWVFLVAGGIGLLMLLPFYGLEARIGRDLPPPITHPEYYYGFTGVAVAWQVAFLVIGSDPARFRPLMLVGVIEKLSFGVPTLALFALGRVAPPVVAAALFDLTLGVLFVMAYRATGGPRGEAG</sequence>
<feature type="transmembrane region" description="Helical" evidence="1">
    <location>
        <begin position="72"/>
        <end position="92"/>
    </location>
</feature>
<feature type="transmembrane region" description="Helical" evidence="1">
    <location>
        <begin position="43"/>
        <end position="60"/>
    </location>
</feature>
<keyword evidence="1" id="KW-0812">Transmembrane</keyword>
<evidence type="ECO:0000313" key="3">
    <source>
        <dbReference type="Proteomes" id="UP000317835"/>
    </source>
</evidence>
<feature type="transmembrane region" description="Helical" evidence="1">
    <location>
        <begin position="98"/>
        <end position="116"/>
    </location>
</feature>
<feature type="transmembrane region" description="Helical" evidence="1">
    <location>
        <begin position="7"/>
        <end position="23"/>
    </location>
</feature>
<dbReference type="EMBL" id="CP036426">
    <property type="protein sequence ID" value="QDV35461.1"/>
    <property type="molecule type" value="Genomic_DNA"/>
</dbReference>
<keyword evidence="3" id="KW-1185">Reference proteome</keyword>
<evidence type="ECO:0000256" key="1">
    <source>
        <dbReference type="SAM" id="Phobius"/>
    </source>
</evidence>
<protein>
    <recommendedName>
        <fullName evidence="4">DoxX</fullName>
    </recommendedName>
</protein>
<keyword evidence="1" id="KW-1133">Transmembrane helix</keyword>
<dbReference type="RefSeq" id="WP_145271086.1">
    <property type="nucleotide sequence ID" value="NZ_CP036426.1"/>
</dbReference>
<reference evidence="2 3" key="1">
    <citation type="submission" date="2019-02" db="EMBL/GenBank/DDBJ databases">
        <title>Deep-cultivation of Planctomycetes and their phenomic and genomic characterization uncovers novel biology.</title>
        <authorList>
            <person name="Wiegand S."/>
            <person name="Jogler M."/>
            <person name="Boedeker C."/>
            <person name="Pinto D."/>
            <person name="Vollmers J."/>
            <person name="Rivas-Marin E."/>
            <person name="Kohn T."/>
            <person name="Peeters S.H."/>
            <person name="Heuer A."/>
            <person name="Rast P."/>
            <person name="Oberbeckmann S."/>
            <person name="Bunk B."/>
            <person name="Jeske O."/>
            <person name="Meyerdierks A."/>
            <person name="Storesund J.E."/>
            <person name="Kallscheuer N."/>
            <person name="Luecker S."/>
            <person name="Lage O.M."/>
            <person name="Pohl T."/>
            <person name="Merkel B.J."/>
            <person name="Hornburger P."/>
            <person name="Mueller R.-W."/>
            <person name="Bruemmer F."/>
            <person name="Labrenz M."/>
            <person name="Spormann A.M."/>
            <person name="Op den Camp H."/>
            <person name="Overmann J."/>
            <person name="Amann R."/>
            <person name="Jetten M.S.M."/>
            <person name="Mascher T."/>
            <person name="Medema M.H."/>
            <person name="Devos D.P."/>
            <person name="Kaster A.-K."/>
            <person name="Ovreas L."/>
            <person name="Rohde M."/>
            <person name="Galperin M.Y."/>
            <person name="Jogler C."/>
        </authorList>
    </citation>
    <scope>NUCLEOTIDE SEQUENCE [LARGE SCALE GENOMIC DNA]</scope>
    <source>
        <strain evidence="2 3">ElP</strain>
    </source>
</reference>
<name>A0A518H3N0_9BACT</name>
<dbReference type="AlphaFoldDB" id="A0A518H3N0"/>
<organism evidence="2 3">
    <name type="scientific">Tautonia plasticadhaerens</name>
    <dbReference type="NCBI Taxonomy" id="2527974"/>
    <lineage>
        <taxon>Bacteria</taxon>
        <taxon>Pseudomonadati</taxon>
        <taxon>Planctomycetota</taxon>
        <taxon>Planctomycetia</taxon>
        <taxon>Isosphaerales</taxon>
        <taxon>Isosphaeraceae</taxon>
        <taxon>Tautonia</taxon>
    </lineage>
</organism>
<dbReference type="Proteomes" id="UP000317835">
    <property type="component" value="Chromosome"/>
</dbReference>
<evidence type="ECO:0000313" key="2">
    <source>
        <dbReference type="EMBL" id="QDV35461.1"/>
    </source>
</evidence>